<organism evidence="1 2">
    <name type="scientific">Pistacia atlantica</name>
    <dbReference type="NCBI Taxonomy" id="434234"/>
    <lineage>
        <taxon>Eukaryota</taxon>
        <taxon>Viridiplantae</taxon>
        <taxon>Streptophyta</taxon>
        <taxon>Embryophyta</taxon>
        <taxon>Tracheophyta</taxon>
        <taxon>Spermatophyta</taxon>
        <taxon>Magnoliopsida</taxon>
        <taxon>eudicotyledons</taxon>
        <taxon>Gunneridae</taxon>
        <taxon>Pentapetalae</taxon>
        <taxon>rosids</taxon>
        <taxon>malvids</taxon>
        <taxon>Sapindales</taxon>
        <taxon>Anacardiaceae</taxon>
        <taxon>Pistacia</taxon>
    </lineage>
</organism>
<proteinExistence type="predicted"/>
<protein>
    <submittedName>
        <fullName evidence="1">Uncharacterized protein</fullName>
    </submittedName>
</protein>
<dbReference type="EMBL" id="CM047909">
    <property type="protein sequence ID" value="KAJ0079098.1"/>
    <property type="molecule type" value="Genomic_DNA"/>
</dbReference>
<name>A0ACC0ZVV2_9ROSI</name>
<evidence type="ECO:0000313" key="2">
    <source>
        <dbReference type="Proteomes" id="UP001164250"/>
    </source>
</evidence>
<dbReference type="Proteomes" id="UP001164250">
    <property type="component" value="Chromosome 13"/>
</dbReference>
<sequence length="45" mass="4894">MGKLGLCAGFYTLFGIQASQHLDFVSPCLSLTPAATRKLMSIEEF</sequence>
<reference evidence="2" key="1">
    <citation type="journal article" date="2023" name="G3 (Bethesda)">
        <title>Genome assembly and association tests identify interacting loci associated with vigor, precocity, and sex in interspecific pistachio rootstocks.</title>
        <authorList>
            <person name="Palmer W."/>
            <person name="Jacygrad E."/>
            <person name="Sagayaradj S."/>
            <person name="Cavanaugh K."/>
            <person name="Han R."/>
            <person name="Bertier L."/>
            <person name="Beede B."/>
            <person name="Kafkas S."/>
            <person name="Golino D."/>
            <person name="Preece J."/>
            <person name="Michelmore R."/>
        </authorList>
    </citation>
    <scope>NUCLEOTIDE SEQUENCE [LARGE SCALE GENOMIC DNA]</scope>
</reference>
<gene>
    <name evidence="1" type="ORF">Patl1_24005</name>
</gene>
<keyword evidence="2" id="KW-1185">Reference proteome</keyword>
<comment type="caution">
    <text evidence="1">The sequence shown here is derived from an EMBL/GenBank/DDBJ whole genome shotgun (WGS) entry which is preliminary data.</text>
</comment>
<evidence type="ECO:0000313" key="1">
    <source>
        <dbReference type="EMBL" id="KAJ0079098.1"/>
    </source>
</evidence>
<accession>A0ACC0ZVV2</accession>